<organism evidence="2 3">
    <name type="scientific">Salinisphaera aquimarina</name>
    <dbReference type="NCBI Taxonomy" id="2094031"/>
    <lineage>
        <taxon>Bacteria</taxon>
        <taxon>Pseudomonadati</taxon>
        <taxon>Pseudomonadota</taxon>
        <taxon>Gammaproteobacteria</taxon>
        <taxon>Salinisphaerales</taxon>
        <taxon>Salinisphaeraceae</taxon>
        <taxon>Salinisphaera</taxon>
    </lineage>
</organism>
<feature type="domain" description="SnoaL-like" evidence="1">
    <location>
        <begin position="8"/>
        <end position="106"/>
    </location>
</feature>
<proteinExistence type="predicted"/>
<dbReference type="Proteomes" id="UP001595462">
    <property type="component" value="Unassembled WGS sequence"/>
</dbReference>
<dbReference type="InterPro" id="IPR037401">
    <property type="entry name" value="SnoaL-like"/>
</dbReference>
<evidence type="ECO:0000313" key="3">
    <source>
        <dbReference type="Proteomes" id="UP001595462"/>
    </source>
</evidence>
<sequence length="138" mass="15847">MNKHHDLVSRYFHACSHLSAAEIAAYFCSDAVVYDTNHRPVTGAETIGAFYVKVRDQWDGASWHVDTFIDGVSVAASEWTMLVRTDGSKKAVRGSEHYRFRDGLIEQIRQYWTYNPDDIATALKDYPYEEDARFTSEK</sequence>
<dbReference type="Gene3D" id="3.10.450.50">
    <property type="match status" value="1"/>
</dbReference>
<comment type="caution">
    <text evidence="2">The sequence shown here is derived from an EMBL/GenBank/DDBJ whole genome shotgun (WGS) entry which is preliminary data.</text>
</comment>
<keyword evidence="3" id="KW-1185">Reference proteome</keyword>
<dbReference type="Pfam" id="PF12680">
    <property type="entry name" value="SnoaL_2"/>
    <property type="match status" value="1"/>
</dbReference>
<name>A0ABV7EKG9_9GAMM</name>
<evidence type="ECO:0000313" key="2">
    <source>
        <dbReference type="EMBL" id="MFC3102373.1"/>
    </source>
</evidence>
<dbReference type="SUPFAM" id="SSF54427">
    <property type="entry name" value="NTF2-like"/>
    <property type="match status" value="1"/>
</dbReference>
<accession>A0ABV7EKG9</accession>
<gene>
    <name evidence="2" type="ORF">ACFOSU_00540</name>
</gene>
<evidence type="ECO:0000259" key="1">
    <source>
        <dbReference type="Pfam" id="PF12680"/>
    </source>
</evidence>
<dbReference type="EMBL" id="JBHRSS010000001">
    <property type="protein sequence ID" value="MFC3102373.1"/>
    <property type="molecule type" value="Genomic_DNA"/>
</dbReference>
<reference evidence="3" key="1">
    <citation type="journal article" date="2019" name="Int. J. Syst. Evol. Microbiol.">
        <title>The Global Catalogue of Microorganisms (GCM) 10K type strain sequencing project: providing services to taxonomists for standard genome sequencing and annotation.</title>
        <authorList>
            <consortium name="The Broad Institute Genomics Platform"/>
            <consortium name="The Broad Institute Genome Sequencing Center for Infectious Disease"/>
            <person name="Wu L."/>
            <person name="Ma J."/>
        </authorList>
    </citation>
    <scope>NUCLEOTIDE SEQUENCE [LARGE SCALE GENOMIC DNA]</scope>
    <source>
        <strain evidence="3">KCTC 52640</strain>
    </source>
</reference>
<dbReference type="RefSeq" id="WP_380685365.1">
    <property type="nucleotide sequence ID" value="NZ_JBHRSS010000001.1"/>
</dbReference>
<dbReference type="InterPro" id="IPR032710">
    <property type="entry name" value="NTF2-like_dom_sf"/>
</dbReference>
<protein>
    <submittedName>
        <fullName evidence="2">Nuclear transport factor 2 family protein</fullName>
    </submittedName>
</protein>